<dbReference type="Proteomes" id="UP000032061">
    <property type="component" value="Unassembled WGS sequence"/>
</dbReference>
<dbReference type="OrthoDB" id="2567774at2"/>
<comment type="caution">
    <text evidence="1">The sequence shown here is derived from an EMBL/GenBank/DDBJ whole genome shotgun (WGS) entry which is preliminary data.</text>
</comment>
<proteinExistence type="predicted"/>
<name>A0A0D0F8R9_9FLAO</name>
<dbReference type="RefSeq" id="WP_041516084.1">
    <property type="nucleotide sequence ID" value="NZ_JPRK01000003.1"/>
</dbReference>
<accession>A0A0D0F8R9</accession>
<reference evidence="2 4" key="2">
    <citation type="submission" date="2016-11" db="EMBL/GenBank/DDBJ databases">
        <title>Whole genomes of Flavobacteriaceae.</title>
        <authorList>
            <person name="Stine C."/>
            <person name="Li C."/>
            <person name="Tadesse D."/>
        </authorList>
    </citation>
    <scope>NUCLEOTIDE SEQUENCE [LARGE SCALE GENOMIC DNA]</scope>
    <source>
        <strain evidence="2 4">ATCC 51468</strain>
    </source>
</reference>
<sequence>MSFPINGRIAIIDDNIIQAKPLMDVLSSKQYPFTYYSGELKYLPSKEDFCNDIRVVFLDINLIDDREHEDKVLKAKLVPVLQRVISPVNFPFVIVYWSRHENHKHLINDIFDTDLKDRKPIGYLEESKLNYFNGDGSPTEEQEQSINQLFGKIDGLLNEKPAFSYLLHWENLIHISADNTLEEIFSFPNSINPWEQEANYIFNKLGKSYAGKHFDSSSPSKKINSCFHAMSSIFLDTLEYNVNLNNIQNSQSLESEIINKDIVPELNKKLLCSEDTDNLKYSGVVLYEIKETINVVDELTIQKIKPINLEAFNNELRENLLNVIVNVTPLCDFVQQKQKTDRLIRGILIKTKFRMNLDDKSEALFFSPDFQYNNISYFLVIDFRHFFTDDIQPNDNIKPIFRLRQQILSEIQSKLARHISRQGILFL</sequence>
<protein>
    <submittedName>
        <fullName evidence="1">Uncharacterized protein</fullName>
    </submittedName>
</protein>
<dbReference type="STRING" id="37752.IW18_02955"/>
<gene>
    <name evidence="2" type="ORF">B0A73_10035</name>
    <name evidence="1" type="ORF">IW18_02955</name>
</gene>
<evidence type="ECO:0000313" key="4">
    <source>
        <dbReference type="Proteomes" id="UP000198302"/>
    </source>
</evidence>
<evidence type="ECO:0000313" key="1">
    <source>
        <dbReference type="EMBL" id="KIO54422.1"/>
    </source>
</evidence>
<organism evidence="1 3">
    <name type="scientific">Flavobacterium hibernum</name>
    <dbReference type="NCBI Taxonomy" id="37752"/>
    <lineage>
        <taxon>Bacteria</taxon>
        <taxon>Pseudomonadati</taxon>
        <taxon>Bacteroidota</taxon>
        <taxon>Flavobacteriia</taxon>
        <taxon>Flavobacteriales</taxon>
        <taxon>Flavobacteriaceae</taxon>
        <taxon>Flavobacterium</taxon>
    </lineage>
</organism>
<dbReference type="AlphaFoldDB" id="A0A0D0F8R9"/>
<dbReference type="EMBL" id="MUGX01000011">
    <property type="protein sequence ID" value="OXA88106.1"/>
    <property type="molecule type" value="Genomic_DNA"/>
</dbReference>
<dbReference type="EMBL" id="JPRK01000003">
    <property type="protein sequence ID" value="KIO54422.1"/>
    <property type="molecule type" value="Genomic_DNA"/>
</dbReference>
<reference evidence="1 3" key="1">
    <citation type="submission" date="2015-01" db="EMBL/GenBank/DDBJ databases">
        <title>Genome of Flavobacterium hibernum DSM 12611.</title>
        <authorList>
            <person name="Stropko S.J."/>
            <person name="Pipes S.E."/>
            <person name="Newman J.D."/>
        </authorList>
    </citation>
    <scope>NUCLEOTIDE SEQUENCE [LARGE SCALE GENOMIC DNA]</scope>
    <source>
        <strain evidence="1 3">DSM 12611</strain>
    </source>
</reference>
<evidence type="ECO:0000313" key="3">
    <source>
        <dbReference type="Proteomes" id="UP000032061"/>
    </source>
</evidence>
<evidence type="ECO:0000313" key="2">
    <source>
        <dbReference type="EMBL" id="OXA88106.1"/>
    </source>
</evidence>
<dbReference type="Proteomes" id="UP000198302">
    <property type="component" value="Unassembled WGS sequence"/>
</dbReference>
<keyword evidence="4" id="KW-1185">Reference proteome</keyword>